<keyword evidence="4" id="KW-0548">Nucleotidyltransferase</keyword>
<evidence type="ECO:0000256" key="4">
    <source>
        <dbReference type="ARBA" id="ARBA00022695"/>
    </source>
</evidence>
<dbReference type="GO" id="GO:0006261">
    <property type="term" value="P:DNA-templated DNA replication"/>
    <property type="evidence" value="ECO:0007669"/>
    <property type="project" value="TreeGrafter"/>
</dbReference>
<keyword evidence="8" id="KW-1185">Reference proteome</keyword>
<dbReference type="GO" id="GO:0003676">
    <property type="term" value="F:nucleic acid binding"/>
    <property type="evidence" value="ECO:0007669"/>
    <property type="project" value="InterPro"/>
</dbReference>
<proteinExistence type="inferred from homology"/>
<dbReference type="InterPro" id="IPR043502">
    <property type="entry name" value="DNA/RNA_pol_sf"/>
</dbReference>
<evidence type="ECO:0000313" key="7">
    <source>
        <dbReference type="EMBL" id="CAG8483004.1"/>
    </source>
</evidence>
<accession>A0A9N8WAE0</accession>
<sequence>MEQNIQQQYMDEFNNLEEIIYEYENFIDKLNIGYDNEVVKIRNEYDEKIEQLNERLKLNVKKNDNEDLNNVQNEYEDQINEKNEKIEQFENEVKIHRLELDVKQKEIYKLENQIDKLNIDHNEEVVKIRNEISVLQKENNEEIKQLKDQIDKLLAGEQDDAFSIGKLEKERDGLQKKIENITKEIVLSYVSKFENQSKKDFYLYFYYNHNGFPIKCMGCIKHICLFNHGDYFHVKDCEKGGNCKDKKCLDSHKKCKWGDNCYNNNCNVIVQISLTSSLPKLYTCKRFDRDGNCCKYVKILNKKSGGQTKWFKKGIFLKEGNEYKSVHKKPTINKGKGCCNNIIKKNKRTKKSKRNNCVIKKKKTCKSYCNETPVKNVLIDNWIIDDEDLNDEIRDEIRNLATQPLTVKDTNVNGRYFLEIVGILENSDKIKIVLHDIDVFFDVEINNKDELQDILSLLYVEKHKEFKKIEAWDIETWSGRGLGGLPLGKYKEDEEGSIEPFKKISITIQDNDLEEDWLVYVVKDQKQLILTFGEIIDSIQPDFEIGFNHFHYDWPFLIEKMEEYKIFVKFNEILTEIIAEIDKIKKFSIVNNKNQNQNNSYSGIKINANEYIDYEYFKILGCISLDMRVALKKMMSPKKLEQSSLRFFLEKYHLTEKIDLEHHVLWKYYSDSKNEITNEKESLENMKIILEYCVNDALSCQRLLVKNDLINNYKEISDVAYVSLQDSYMYAINMKVQNLLCAYAFDSNILVSSIKKGKEEEEKFPRAVVFWPIKGLNNKRPITGLDFASLGIDQKKQHVSLLLKNIGEEIMDTCLSVYNEDEPIDVVKKILISKIQNYKNIDKKNFLLSAAWKKDVNNVTVKKFIERLQERGDGDKIVPGERFKYVIVITDEERNTTRKNFCDKISNKMELLDYVIENNLEIDIVYYLDSVVNICARYISYYEQFQPDENHDIWNIEDEDEKMS</sequence>
<feature type="coiled-coil region" evidence="6">
    <location>
        <begin position="42"/>
        <end position="184"/>
    </location>
</feature>
<dbReference type="AlphaFoldDB" id="A0A9N8WAE0"/>
<dbReference type="InterPro" id="IPR050240">
    <property type="entry name" value="DNA_pol_type-B"/>
</dbReference>
<keyword evidence="6" id="KW-0175">Coiled coil</keyword>
<keyword evidence="3" id="KW-0808">Transferase</keyword>
<evidence type="ECO:0000256" key="6">
    <source>
        <dbReference type="SAM" id="Coils"/>
    </source>
</evidence>
<dbReference type="InterPro" id="IPR042087">
    <property type="entry name" value="DNA_pol_B_thumb"/>
</dbReference>
<comment type="similarity">
    <text evidence="1">Belongs to the DNA polymerase type-B family.</text>
</comment>
<dbReference type="SUPFAM" id="SSF53098">
    <property type="entry name" value="Ribonuclease H-like"/>
    <property type="match status" value="1"/>
</dbReference>
<dbReference type="Gene3D" id="3.30.420.10">
    <property type="entry name" value="Ribonuclease H-like superfamily/Ribonuclease H"/>
    <property type="match status" value="1"/>
</dbReference>
<dbReference type="InterPro" id="IPR036397">
    <property type="entry name" value="RNaseH_sf"/>
</dbReference>
<dbReference type="SMART" id="SM00486">
    <property type="entry name" value="POLBc"/>
    <property type="match status" value="1"/>
</dbReference>
<evidence type="ECO:0000256" key="3">
    <source>
        <dbReference type="ARBA" id="ARBA00022679"/>
    </source>
</evidence>
<protein>
    <recommendedName>
        <fullName evidence="2">DNA-directed DNA polymerase</fullName>
        <ecNumber evidence="2">2.7.7.7</ecNumber>
    </recommendedName>
</protein>
<name>A0A9N8WAE0_9GLOM</name>
<dbReference type="EMBL" id="CAJVPQ010000453">
    <property type="protein sequence ID" value="CAG8483004.1"/>
    <property type="molecule type" value="Genomic_DNA"/>
</dbReference>
<evidence type="ECO:0000313" key="8">
    <source>
        <dbReference type="Proteomes" id="UP000789570"/>
    </source>
</evidence>
<evidence type="ECO:0000256" key="5">
    <source>
        <dbReference type="ARBA" id="ARBA00022932"/>
    </source>
</evidence>
<keyword evidence="5" id="KW-0239">DNA-directed DNA polymerase</keyword>
<dbReference type="PANTHER" id="PTHR10322">
    <property type="entry name" value="DNA POLYMERASE CATALYTIC SUBUNIT"/>
    <property type="match status" value="1"/>
</dbReference>
<dbReference type="GO" id="GO:0003887">
    <property type="term" value="F:DNA-directed DNA polymerase activity"/>
    <property type="evidence" value="ECO:0007669"/>
    <property type="project" value="UniProtKB-KW"/>
</dbReference>
<dbReference type="Proteomes" id="UP000789570">
    <property type="component" value="Unassembled WGS sequence"/>
</dbReference>
<dbReference type="OrthoDB" id="2438545at2759"/>
<reference evidence="7" key="1">
    <citation type="submission" date="2021-06" db="EMBL/GenBank/DDBJ databases">
        <authorList>
            <person name="Kallberg Y."/>
            <person name="Tangrot J."/>
            <person name="Rosling A."/>
        </authorList>
    </citation>
    <scope>NUCLEOTIDE SEQUENCE</scope>
    <source>
        <strain evidence="7">UK204</strain>
    </source>
</reference>
<dbReference type="SUPFAM" id="SSF56672">
    <property type="entry name" value="DNA/RNA polymerases"/>
    <property type="match status" value="1"/>
</dbReference>
<dbReference type="InterPro" id="IPR012337">
    <property type="entry name" value="RNaseH-like_sf"/>
</dbReference>
<dbReference type="InterPro" id="IPR006172">
    <property type="entry name" value="DNA-dir_DNA_pol_B"/>
</dbReference>
<organism evidence="7 8">
    <name type="scientific">Funneliformis caledonium</name>
    <dbReference type="NCBI Taxonomy" id="1117310"/>
    <lineage>
        <taxon>Eukaryota</taxon>
        <taxon>Fungi</taxon>
        <taxon>Fungi incertae sedis</taxon>
        <taxon>Mucoromycota</taxon>
        <taxon>Glomeromycotina</taxon>
        <taxon>Glomeromycetes</taxon>
        <taxon>Glomerales</taxon>
        <taxon>Glomeraceae</taxon>
        <taxon>Funneliformis</taxon>
    </lineage>
</organism>
<dbReference type="PANTHER" id="PTHR10322:SF23">
    <property type="entry name" value="DNA POLYMERASE DELTA CATALYTIC SUBUNIT"/>
    <property type="match status" value="1"/>
</dbReference>
<dbReference type="EC" id="2.7.7.7" evidence="2"/>
<evidence type="ECO:0000256" key="1">
    <source>
        <dbReference type="ARBA" id="ARBA00005755"/>
    </source>
</evidence>
<dbReference type="GO" id="GO:0000166">
    <property type="term" value="F:nucleotide binding"/>
    <property type="evidence" value="ECO:0007669"/>
    <property type="project" value="InterPro"/>
</dbReference>
<gene>
    <name evidence="7" type="ORF">FCALED_LOCUS2812</name>
</gene>
<comment type="caution">
    <text evidence="7">The sequence shown here is derived from an EMBL/GenBank/DDBJ whole genome shotgun (WGS) entry which is preliminary data.</text>
</comment>
<evidence type="ECO:0000256" key="2">
    <source>
        <dbReference type="ARBA" id="ARBA00012417"/>
    </source>
</evidence>
<dbReference type="Gene3D" id="1.10.132.60">
    <property type="entry name" value="DNA polymerase family B, C-terminal domain"/>
    <property type="match status" value="1"/>
</dbReference>